<evidence type="ECO:0000256" key="2">
    <source>
        <dbReference type="ARBA" id="ARBA00022692"/>
    </source>
</evidence>
<protein>
    <submittedName>
        <fullName evidence="6">Growth hormone-inducible transmembrane protein</fullName>
    </submittedName>
</protein>
<dbReference type="Proteomes" id="UP001249851">
    <property type="component" value="Unassembled WGS sequence"/>
</dbReference>
<feature type="transmembrane region" description="Helical" evidence="5">
    <location>
        <begin position="138"/>
        <end position="156"/>
    </location>
</feature>
<evidence type="ECO:0000313" key="6">
    <source>
        <dbReference type="EMBL" id="KAK2559883.1"/>
    </source>
</evidence>
<dbReference type="GO" id="GO:0016020">
    <property type="term" value="C:membrane"/>
    <property type="evidence" value="ECO:0007669"/>
    <property type="project" value="UniProtKB-SubCell"/>
</dbReference>
<keyword evidence="3 5" id="KW-1133">Transmembrane helix</keyword>
<reference evidence="6" key="1">
    <citation type="journal article" date="2023" name="G3 (Bethesda)">
        <title>Whole genome assembly and annotation of the endangered Caribbean coral Acropora cervicornis.</title>
        <authorList>
            <person name="Selwyn J.D."/>
            <person name="Vollmer S.V."/>
        </authorList>
    </citation>
    <scope>NUCLEOTIDE SEQUENCE</scope>
    <source>
        <strain evidence="6">K2</strain>
    </source>
</reference>
<keyword evidence="2 5" id="KW-0812">Transmembrane</keyword>
<evidence type="ECO:0000313" key="7">
    <source>
        <dbReference type="Proteomes" id="UP001249851"/>
    </source>
</evidence>
<gene>
    <name evidence="6" type="ORF">P5673_017447</name>
</gene>
<keyword evidence="7" id="KW-1185">Reference proteome</keyword>
<dbReference type="InterPro" id="IPR006214">
    <property type="entry name" value="Bax_inhibitor_1-related"/>
</dbReference>
<comment type="caution">
    <text evidence="6">The sequence shown here is derived from an EMBL/GenBank/DDBJ whole genome shotgun (WGS) entry which is preliminary data.</text>
</comment>
<feature type="transmembrane region" description="Helical" evidence="5">
    <location>
        <begin position="100"/>
        <end position="126"/>
    </location>
</feature>
<dbReference type="EMBL" id="JARQWQ010000038">
    <property type="protein sequence ID" value="KAK2559883.1"/>
    <property type="molecule type" value="Genomic_DNA"/>
</dbReference>
<comment type="subcellular location">
    <subcellularLocation>
        <location evidence="1">Membrane</location>
        <topology evidence="1">Multi-pass membrane protein</topology>
    </subcellularLocation>
</comment>
<dbReference type="Pfam" id="PF01027">
    <property type="entry name" value="Bax1-I"/>
    <property type="match status" value="1"/>
</dbReference>
<proteinExistence type="predicted"/>
<sequence length="250" mass="26249">MFATRVLGRCSSARFRSFSSFSVQNTSKMIGRIPARTCHRPFQTETKAAWRTWEGTTKAPGITAETTGQAVLGGAALVGVGALCYYGLGLSNEVGAIDRAMVWPQIVVGGGMIATIGSSMLCMSLPYAPGLNAKHLSWAGHSALIGTLIAPLMLLGGPLVLRAAAITGGVVGALSLTAASAPDGKFLTWGGPLAIGLGGVCMACLGKSLGGEEVLEMYRSNMYHMKLKMKTLLQNILFPTERKKEKEKLG</sequence>
<dbReference type="AlphaFoldDB" id="A0AAD9QEN2"/>
<evidence type="ECO:0000256" key="3">
    <source>
        <dbReference type="ARBA" id="ARBA00022989"/>
    </source>
</evidence>
<reference evidence="6" key="2">
    <citation type="journal article" date="2023" name="Science">
        <title>Genomic signatures of disease resistance in endangered staghorn corals.</title>
        <authorList>
            <person name="Vollmer S.V."/>
            <person name="Selwyn J.D."/>
            <person name="Despard B.A."/>
            <person name="Roesel C.L."/>
        </authorList>
    </citation>
    <scope>NUCLEOTIDE SEQUENCE</scope>
    <source>
        <strain evidence="6">K2</strain>
    </source>
</reference>
<evidence type="ECO:0000256" key="5">
    <source>
        <dbReference type="SAM" id="Phobius"/>
    </source>
</evidence>
<evidence type="ECO:0000256" key="1">
    <source>
        <dbReference type="ARBA" id="ARBA00004141"/>
    </source>
</evidence>
<evidence type="ECO:0000256" key="4">
    <source>
        <dbReference type="ARBA" id="ARBA00023136"/>
    </source>
</evidence>
<accession>A0AAD9QEN2</accession>
<organism evidence="6 7">
    <name type="scientific">Acropora cervicornis</name>
    <name type="common">Staghorn coral</name>
    <dbReference type="NCBI Taxonomy" id="6130"/>
    <lineage>
        <taxon>Eukaryota</taxon>
        <taxon>Metazoa</taxon>
        <taxon>Cnidaria</taxon>
        <taxon>Anthozoa</taxon>
        <taxon>Hexacorallia</taxon>
        <taxon>Scleractinia</taxon>
        <taxon>Astrocoeniina</taxon>
        <taxon>Acroporidae</taxon>
        <taxon>Acropora</taxon>
    </lineage>
</organism>
<keyword evidence="4 5" id="KW-0472">Membrane</keyword>
<name>A0AAD9QEN2_ACRCE</name>